<organism evidence="2">
    <name type="scientific">marine sediment metagenome</name>
    <dbReference type="NCBI Taxonomy" id="412755"/>
    <lineage>
        <taxon>unclassified sequences</taxon>
        <taxon>metagenomes</taxon>
        <taxon>ecological metagenomes</taxon>
    </lineage>
</organism>
<evidence type="ECO:0000313" key="2">
    <source>
        <dbReference type="EMBL" id="GAG12961.1"/>
    </source>
</evidence>
<dbReference type="AlphaFoldDB" id="X0WJX0"/>
<dbReference type="EMBL" id="BARS01022295">
    <property type="protein sequence ID" value="GAG12961.1"/>
    <property type="molecule type" value="Genomic_DNA"/>
</dbReference>
<feature type="region of interest" description="Disordered" evidence="1">
    <location>
        <begin position="1"/>
        <end position="22"/>
    </location>
</feature>
<reference evidence="2" key="1">
    <citation type="journal article" date="2014" name="Front. Microbiol.">
        <title>High frequency of phylogenetically diverse reductive dehalogenase-homologous genes in deep subseafloor sedimentary metagenomes.</title>
        <authorList>
            <person name="Kawai M."/>
            <person name="Futagami T."/>
            <person name="Toyoda A."/>
            <person name="Takaki Y."/>
            <person name="Nishi S."/>
            <person name="Hori S."/>
            <person name="Arai W."/>
            <person name="Tsubouchi T."/>
            <person name="Morono Y."/>
            <person name="Uchiyama I."/>
            <person name="Ito T."/>
            <person name="Fujiyama A."/>
            <person name="Inagaki F."/>
            <person name="Takami H."/>
        </authorList>
    </citation>
    <scope>NUCLEOTIDE SEQUENCE</scope>
    <source>
        <strain evidence="2">Expedition CK06-06</strain>
    </source>
</reference>
<proteinExistence type="predicted"/>
<accession>X0WJX0</accession>
<gene>
    <name evidence="2" type="ORF">S01H1_35669</name>
</gene>
<comment type="caution">
    <text evidence="2">The sequence shown here is derived from an EMBL/GenBank/DDBJ whole genome shotgun (WGS) entry which is preliminary data.</text>
</comment>
<name>X0WJX0_9ZZZZ</name>
<evidence type="ECO:0000256" key="1">
    <source>
        <dbReference type="SAM" id="MobiDB-lite"/>
    </source>
</evidence>
<feature type="compositionally biased region" description="Polar residues" evidence="1">
    <location>
        <begin position="1"/>
        <end position="12"/>
    </location>
</feature>
<feature type="non-terminal residue" evidence="2">
    <location>
        <position position="1"/>
    </location>
</feature>
<sequence>KKGTAVSSSSEGARNPQVISDGDGGAIIVWTDFRFGNYDVYAQRIMGQE</sequence>
<protein>
    <submittedName>
        <fullName evidence="2">Uncharacterized protein</fullName>
    </submittedName>
</protein>